<dbReference type="EMBL" id="KV919186">
    <property type="protein sequence ID" value="OSX70953.1"/>
    <property type="molecule type" value="Genomic_DNA"/>
</dbReference>
<protein>
    <submittedName>
        <fullName evidence="1">Uncharacterized protein</fullName>
    </submittedName>
</protein>
<dbReference type="Proteomes" id="UP000218209">
    <property type="component" value="Unassembled WGS sequence"/>
</dbReference>
<proteinExistence type="predicted"/>
<dbReference type="AlphaFoldDB" id="A0A1X6NRC6"/>
<keyword evidence="2" id="KW-1185">Reference proteome</keyword>
<feature type="non-terminal residue" evidence="1">
    <location>
        <position position="113"/>
    </location>
</feature>
<gene>
    <name evidence="1" type="ORF">BU14_0625s0003</name>
</gene>
<accession>A0A1X6NRC6</accession>
<evidence type="ECO:0000313" key="2">
    <source>
        <dbReference type="Proteomes" id="UP000218209"/>
    </source>
</evidence>
<organism evidence="1 2">
    <name type="scientific">Porphyra umbilicalis</name>
    <name type="common">Purple laver</name>
    <name type="synonym">Red alga</name>
    <dbReference type="NCBI Taxonomy" id="2786"/>
    <lineage>
        <taxon>Eukaryota</taxon>
        <taxon>Rhodophyta</taxon>
        <taxon>Bangiophyceae</taxon>
        <taxon>Bangiales</taxon>
        <taxon>Bangiaceae</taxon>
        <taxon>Porphyra</taxon>
    </lineage>
</organism>
<evidence type="ECO:0000313" key="1">
    <source>
        <dbReference type="EMBL" id="OSX70953.1"/>
    </source>
</evidence>
<reference evidence="1 2" key="1">
    <citation type="submission" date="2017-03" db="EMBL/GenBank/DDBJ databases">
        <title>WGS assembly of Porphyra umbilicalis.</title>
        <authorList>
            <person name="Brawley S.H."/>
            <person name="Blouin N.A."/>
            <person name="Ficko-Blean E."/>
            <person name="Wheeler G.L."/>
            <person name="Lohr M."/>
            <person name="Goodson H.V."/>
            <person name="Jenkins J.W."/>
            <person name="Blaby-Haas C.E."/>
            <person name="Helliwell K.E."/>
            <person name="Chan C."/>
            <person name="Marriage T."/>
            <person name="Bhattacharya D."/>
            <person name="Klein A.S."/>
            <person name="Badis Y."/>
            <person name="Brodie J."/>
            <person name="Cao Y."/>
            <person name="Collen J."/>
            <person name="Dittami S.M."/>
            <person name="Gachon C.M."/>
            <person name="Green B.R."/>
            <person name="Karpowicz S."/>
            <person name="Kim J.W."/>
            <person name="Kudahl U."/>
            <person name="Lin S."/>
            <person name="Michel G."/>
            <person name="Mittag M."/>
            <person name="Olson B.J."/>
            <person name="Pangilinan J."/>
            <person name="Peng Y."/>
            <person name="Qiu H."/>
            <person name="Shu S."/>
            <person name="Singer J.T."/>
            <person name="Smith A.G."/>
            <person name="Sprecher B.N."/>
            <person name="Wagner V."/>
            <person name="Wang W."/>
            <person name="Wang Z.-Y."/>
            <person name="Yan J."/>
            <person name="Yarish C."/>
            <person name="Zoeuner-Riek S."/>
            <person name="Zhuang Y."/>
            <person name="Zou Y."/>
            <person name="Lindquist E.A."/>
            <person name="Grimwood J."/>
            <person name="Barry K."/>
            <person name="Rokhsar D.S."/>
            <person name="Schmutz J."/>
            <person name="Stiller J.W."/>
            <person name="Grossman A.R."/>
            <person name="Prochnik S.E."/>
        </authorList>
    </citation>
    <scope>NUCLEOTIDE SEQUENCE [LARGE SCALE GENOMIC DNA]</scope>
    <source>
        <strain evidence="1">4086291</strain>
    </source>
</reference>
<name>A0A1X6NRC6_PORUM</name>
<sequence>MSPFEVNHVHVPHPGATACASCPSPIAPRASRCEPRAEPRFGGTPFPLAAAFLPPCVRRPAHPNRPAPVSPPARPRHWPCAWRPCASLPPPLCQPLPARSPPAPPPLPPAAPP</sequence>